<name>A0ABT0LEC7_9GAMM</name>
<evidence type="ECO:0000313" key="2">
    <source>
        <dbReference type="EMBL" id="MCL1125682.1"/>
    </source>
</evidence>
<proteinExistence type="predicted"/>
<evidence type="ECO:0000313" key="3">
    <source>
        <dbReference type="Proteomes" id="UP001203423"/>
    </source>
</evidence>
<dbReference type="EMBL" id="JAKIKS010000056">
    <property type="protein sequence ID" value="MCL1125682.1"/>
    <property type="molecule type" value="Genomic_DNA"/>
</dbReference>
<evidence type="ECO:0000259" key="1">
    <source>
        <dbReference type="Pfam" id="PF14240"/>
    </source>
</evidence>
<feature type="domain" description="YHYH" evidence="1">
    <location>
        <begin position="265"/>
        <end position="377"/>
    </location>
</feature>
<keyword evidence="3" id="KW-1185">Reference proteome</keyword>
<reference evidence="2 3" key="1">
    <citation type="submission" date="2022-01" db="EMBL/GenBank/DDBJ databases">
        <title>Whole genome-based taxonomy of the Shewanellaceae.</title>
        <authorList>
            <person name="Martin-Rodriguez A.J."/>
        </authorList>
    </citation>
    <scope>NUCLEOTIDE SEQUENCE [LARGE SCALE GENOMIC DNA]</scope>
    <source>
        <strain evidence="2 3">DSM 17177</strain>
    </source>
</reference>
<gene>
    <name evidence="2" type="ORF">L2764_14645</name>
</gene>
<dbReference type="Proteomes" id="UP001203423">
    <property type="component" value="Unassembled WGS sequence"/>
</dbReference>
<comment type="caution">
    <text evidence="2">The sequence shown here is derived from an EMBL/GenBank/DDBJ whole genome shotgun (WGS) entry which is preliminary data.</text>
</comment>
<dbReference type="Pfam" id="PF14240">
    <property type="entry name" value="YHYH"/>
    <property type="match status" value="1"/>
</dbReference>
<dbReference type="RefSeq" id="WP_248940994.1">
    <property type="nucleotide sequence ID" value="NZ_JAKIKS010000056.1"/>
</dbReference>
<protein>
    <submittedName>
        <fullName evidence="2">YHYH protein</fullName>
    </submittedName>
</protein>
<dbReference type="InterPro" id="IPR025924">
    <property type="entry name" value="YHYH_dom"/>
</dbReference>
<accession>A0ABT0LEC7</accession>
<sequence length="503" mass="55392">MTNTMNTITHFISKIKYYLNHLFFITLFIGITSHNVFADDVTADISIDTYALTRSMERNNGHWVLTYNLTVSSDKNITSVTGSLVGVPDDWIRTGDGNVSLGDLASGLQATDSFRVVLTSNTPDLSQFSWQFNGTPVDDNDDTGADILHDWMMNTEQQYSTYIPDALVHVESVINNGDSVTISASGIPDYQVLINQNILDAAAKHPSGDFSDGQGLTATLGDVVEFGQNVGWAVSPIGNACFTTGGEGYWPPGPDCPFDSNKSMDFPVIPNVHSSLCETGNGAIGYMINGTSVYNWSDARVDNNIWQRNAPVFEQYDMDICSGHAANGDYHHHFNSECLANTVNDLGTGHSPVYGFAKDGYAIYGPWHNEGVLAASSWRIRDYTDPIVGCSDGERSCLMVNEFDPSQGTTSATTTGYDLGYPYTLQPDFRGGTIYLNAGAYYQDMYWDETLANQGEQYLDVHNGHDHDQLGYHYHITVTRDEEDELTPAFPYIIGPTFYGECQ</sequence>
<organism evidence="2 3">
    <name type="scientific">Shewanella surugensis</name>
    <dbReference type="NCBI Taxonomy" id="212020"/>
    <lineage>
        <taxon>Bacteria</taxon>
        <taxon>Pseudomonadati</taxon>
        <taxon>Pseudomonadota</taxon>
        <taxon>Gammaproteobacteria</taxon>
        <taxon>Alteromonadales</taxon>
        <taxon>Shewanellaceae</taxon>
        <taxon>Shewanella</taxon>
    </lineage>
</organism>